<proteinExistence type="predicted"/>
<dbReference type="Proteomes" id="UP000030675">
    <property type="component" value="Unassembled WGS sequence"/>
</dbReference>
<accession>V5H436</accession>
<reference evidence="2" key="1">
    <citation type="submission" date="2012-12" db="EMBL/GenBank/DDBJ databases">
        <title>Genome Sequence of Photobacterium leiognathi lrivu.4.1.</title>
        <authorList>
            <person name="Urbanczyk H."/>
            <person name="Ogura Y."/>
            <person name="Hayashi T."/>
            <person name="Dunlap P.V."/>
        </authorList>
    </citation>
    <scope>NUCLEOTIDE SEQUENCE [LARGE SCALE GENOMIC DNA]</scope>
    <source>
        <strain evidence="2">lrivu.4.1</strain>
    </source>
</reference>
<name>V5H436_PHOLE</name>
<dbReference type="HOGENOM" id="CLU_2863925_0_0_6"/>
<evidence type="ECO:0000313" key="1">
    <source>
        <dbReference type="EMBL" id="GAD31812.1"/>
    </source>
</evidence>
<dbReference type="AlphaFoldDB" id="V5H436"/>
<evidence type="ECO:0000313" key="2">
    <source>
        <dbReference type="Proteomes" id="UP000030675"/>
    </source>
</evidence>
<gene>
    <name evidence="1" type="ORF">PLEI_3475</name>
</gene>
<organism evidence="1 2">
    <name type="scientific">Photobacterium leiognathi lrivu.4.1</name>
    <dbReference type="NCBI Taxonomy" id="1248232"/>
    <lineage>
        <taxon>Bacteria</taxon>
        <taxon>Pseudomonadati</taxon>
        <taxon>Pseudomonadota</taxon>
        <taxon>Gammaproteobacteria</taxon>
        <taxon>Vibrionales</taxon>
        <taxon>Vibrionaceae</taxon>
        <taxon>Photobacterium</taxon>
    </lineage>
</organism>
<sequence>MLLVNAISLPTDFVSADLAFDAVSSFTELVEEHPTTDIKANATNAYLLYLNPFFKIYPATLNFI</sequence>
<protein>
    <submittedName>
        <fullName evidence="1">Uncharacterized protein</fullName>
    </submittedName>
</protein>
<dbReference type="EMBL" id="DF196821">
    <property type="protein sequence ID" value="GAD31812.1"/>
    <property type="molecule type" value="Genomic_DNA"/>
</dbReference>